<gene>
    <name evidence="1" type="primary">pyrH</name>
    <name evidence="1" type="ORF">BKH30_01300</name>
</gene>
<keyword evidence="1" id="KW-0808">Transferase</keyword>
<evidence type="ECO:0000313" key="2">
    <source>
        <dbReference type="Proteomes" id="UP000186855"/>
    </source>
</evidence>
<protein>
    <submittedName>
        <fullName evidence="1">UMP kinase</fullName>
    </submittedName>
</protein>
<organism evidence="1 2">
    <name type="scientific">Actinomyces oris</name>
    <dbReference type="NCBI Taxonomy" id="544580"/>
    <lineage>
        <taxon>Bacteria</taxon>
        <taxon>Bacillati</taxon>
        <taxon>Actinomycetota</taxon>
        <taxon>Actinomycetes</taxon>
        <taxon>Actinomycetales</taxon>
        <taxon>Actinomycetaceae</taxon>
        <taxon>Actinomyces</taxon>
    </lineage>
</organism>
<reference evidence="1 2" key="1">
    <citation type="submission" date="2016-12" db="EMBL/GenBank/DDBJ databases">
        <title>Genomic comparison of strains in the 'Actinomyces naeslundii' group.</title>
        <authorList>
            <person name="Mughal S.R."/>
            <person name="Do T."/>
            <person name="Gilbert S.C."/>
            <person name="Witherden E.A."/>
            <person name="Didelot X."/>
            <person name="Beighton D."/>
        </authorList>
    </citation>
    <scope>NUCLEOTIDE SEQUENCE [LARGE SCALE GENOMIC DNA]</scope>
    <source>
        <strain evidence="1 2">S24V</strain>
    </source>
</reference>
<name>A0A1Q8W3Z3_9ACTO</name>
<evidence type="ECO:0000313" key="1">
    <source>
        <dbReference type="EMBL" id="OLO56717.1"/>
    </source>
</evidence>
<sequence>ERALADGLQVVDASAFALCRDNGLTMRVFGMGEPGNITRALLGERIGTLVSCD</sequence>
<dbReference type="SUPFAM" id="SSF53633">
    <property type="entry name" value="Carbamate kinase-like"/>
    <property type="match status" value="1"/>
</dbReference>
<comment type="caution">
    <text evidence="1">The sequence shown here is derived from an EMBL/GenBank/DDBJ whole genome shotgun (WGS) entry which is preliminary data.</text>
</comment>
<dbReference type="InterPro" id="IPR036393">
    <property type="entry name" value="AceGlu_kinase-like_sf"/>
</dbReference>
<feature type="non-terminal residue" evidence="1">
    <location>
        <position position="1"/>
    </location>
</feature>
<dbReference type="AlphaFoldDB" id="A0A1Q8W3Z3"/>
<keyword evidence="1" id="KW-0418">Kinase</keyword>
<proteinExistence type="predicted"/>
<dbReference type="Proteomes" id="UP000186855">
    <property type="component" value="Unassembled WGS sequence"/>
</dbReference>
<dbReference type="GO" id="GO:0016301">
    <property type="term" value="F:kinase activity"/>
    <property type="evidence" value="ECO:0007669"/>
    <property type="project" value="UniProtKB-KW"/>
</dbReference>
<dbReference type="EMBL" id="MSKI01000013">
    <property type="protein sequence ID" value="OLO56717.1"/>
    <property type="molecule type" value="Genomic_DNA"/>
</dbReference>
<dbReference type="Gene3D" id="3.40.1160.10">
    <property type="entry name" value="Acetylglutamate kinase-like"/>
    <property type="match status" value="1"/>
</dbReference>
<accession>A0A1Q8W3Z3</accession>